<evidence type="ECO:0000313" key="10">
    <source>
        <dbReference type="Proteomes" id="UP000231196"/>
    </source>
</evidence>
<dbReference type="GO" id="GO:0006508">
    <property type="term" value="P:proteolysis"/>
    <property type="evidence" value="ECO:0007669"/>
    <property type="project" value="UniProtKB-KW"/>
</dbReference>
<keyword evidence="2" id="KW-0479">Metal-binding</keyword>
<dbReference type="AlphaFoldDB" id="A0A2M8BVI6"/>
<evidence type="ECO:0000259" key="8">
    <source>
        <dbReference type="Pfam" id="PF01435"/>
    </source>
</evidence>
<feature type="transmembrane region" description="Helical" evidence="7">
    <location>
        <begin position="142"/>
        <end position="160"/>
    </location>
</feature>
<dbReference type="GO" id="GO:0046872">
    <property type="term" value="F:metal ion binding"/>
    <property type="evidence" value="ECO:0007669"/>
    <property type="project" value="UniProtKB-KW"/>
</dbReference>
<evidence type="ECO:0000313" key="9">
    <source>
        <dbReference type="EMBL" id="PJB47877.1"/>
    </source>
</evidence>
<evidence type="ECO:0000256" key="3">
    <source>
        <dbReference type="ARBA" id="ARBA00022801"/>
    </source>
</evidence>
<gene>
    <name evidence="9" type="ORF">CO104_02585</name>
</gene>
<feature type="transmembrane region" description="Helical" evidence="7">
    <location>
        <begin position="12"/>
        <end position="33"/>
    </location>
</feature>
<dbReference type="Gene3D" id="3.30.2010.10">
    <property type="entry name" value="Metalloproteases ('zincins'), catalytic domain"/>
    <property type="match status" value="1"/>
</dbReference>
<comment type="similarity">
    <text evidence="6">Belongs to the peptidase M48 family.</text>
</comment>
<dbReference type="Pfam" id="PF01435">
    <property type="entry name" value="Peptidase_M48"/>
    <property type="match status" value="1"/>
</dbReference>
<dbReference type="GO" id="GO:0004222">
    <property type="term" value="F:metalloendopeptidase activity"/>
    <property type="evidence" value="ECO:0007669"/>
    <property type="project" value="InterPro"/>
</dbReference>
<proteinExistence type="inferred from homology"/>
<keyword evidence="7" id="KW-1133">Transmembrane helix</keyword>
<evidence type="ECO:0000256" key="4">
    <source>
        <dbReference type="ARBA" id="ARBA00022833"/>
    </source>
</evidence>
<keyword evidence="1 6" id="KW-0645">Protease</keyword>
<dbReference type="EMBL" id="PFUC01000054">
    <property type="protein sequence ID" value="PJB47877.1"/>
    <property type="molecule type" value="Genomic_DNA"/>
</dbReference>
<evidence type="ECO:0000256" key="7">
    <source>
        <dbReference type="SAM" id="Phobius"/>
    </source>
</evidence>
<name>A0A2M8BVI6_9BACT</name>
<evidence type="ECO:0000256" key="2">
    <source>
        <dbReference type="ARBA" id="ARBA00022723"/>
    </source>
</evidence>
<comment type="caution">
    <text evidence="9">The sequence shown here is derived from an EMBL/GenBank/DDBJ whole genome shotgun (WGS) entry which is preliminary data.</text>
</comment>
<keyword evidence="3 6" id="KW-0378">Hydrolase</keyword>
<evidence type="ECO:0000256" key="6">
    <source>
        <dbReference type="RuleBase" id="RU003983"/>
    </source>
</evidence>
<keyword evidence="7" id="KW-0812">Transmembrane</keyword>
<dbReference type="InterPro" id="IPR001915">
    <property type="entry name" value="Peptidase_M48"/>
</dbReference>
<reference evidence="10" key="1">
    <citation type="submission" date="2017-09" db="EMBL/GenBank/DDBJ databases">
        <title>Depth-based differentiation of microbial function through sediment-hosted aquifers and enrichment of novel symbionts in the deep terrestrial subsurface.</title>
        <authorList>
            <person name="Probst A.J."/>
            <person name="Ladd B."/>
            <person name="Jarett J.K."/>
            <person name="Geller-Mcgrath D.E."/>
            <person name="Sieber C.M.K."/>
            <person name="Emerson J.B."/>
            <person name="Anantharaman K."/>
            <person name="Thomas B.C."/>
            <person name="Malmstrom R."/>
            <person name="Stieglmeier M."/>
            <person name="Klingl A."/>
            <person name="Woyke T."/>
            <person name="Ryan C.M."/>
            <person name="Banfield J.F."/>
        </authorList>
    </citation>
    <scope>NUCLEOTIDE SEQUENCE [LARGE SCALE GENOMIC DNA]</scope>
</reference>
<feature type="transmembrane region" description="Helical" evidence="7">
    <location>
        <begin position="114"/>
        <end position="135"/>
    </location>
</feature>
<keyword evidence="4 6" id="KW-0862">Zinc</keyword>
<evidence type="ECO:0000256" key="1">
    <source>
        <dbReference type="ARBA" id="ARBA00022670"/>
    </source>
</evidence>
<comment type="cofactor">
    <cofactor evidence="6">
        <name>Zn(2+)</name>
        <dbReference type="ChEBI" id="CHEBI:29105"/>
    </cofactor>
    <text evidence="6">Binds 1 zinc ion per subunit.</text>
</comment>
<evidence type="ECO:0000256" key="5">
    <source>
        <dbReference type="ARBA" id="ARBA00023049"/>
    </source>
</evidence>
<dbReference type="Proteomes" id="UP000231196">
    <property type="component" value="Unassembled WGS sequence"/>
</dbReference>
<sequence>MAIQKILKGSIKYIVFFLVLAYVSQWMTINLYLTSLGQKQQVLTEVKDSPLIELIKSKTDLTLKSFQIIASPKLYAVMIGVPGKPYMILSSKLNQDFTDSEKEYVVLHETGHYLLHHSIKEALFFAGLFILGCFLIKKRPWYLIPILGILFGLIYIQFGMRSEYEADHFAVTHITDPQGMISATEKFKYQNFPPKDDTGIKWRLLYRSVPYQERIEIAKQEMAIRDTR</sequence>
<feature type="domain" description="Peptidase M48" evidence="8">
    <location>
        <begin position="63"/>
        <end position="215"/>
    </location>
</feature>
<keyword evidence="7" id="KW-0472">Membrane</keyword>
<protein>
    <recommendedName>
        <fullName evidence="8">Peptidase M48 domain-containing protein</fullName>
    </recommendedName>
</protein>
<keyword evidence="5 6" id="KW-0482">Metalloprotease</keyword>
<accession>A0A2M8BVI6</accession>
<organism evidence="9 10">
    <name type="scientific">Candidatus Collierbacteria bacterium CG_4_9_14_3_um_filter_43_16</name>
    <dbReference type="NCBI Taxonomy" id="1974532"/>
    <lineage>
        <taxon>Bacteria</taxon>
        <taxon>Candidatus Collieribacteriota</taxon>
    </lineage>
</organism>